<evidence type="ECO:0000313" key="2">
    <source>
        <dbReference type="Proteomes" id="UP000515131"/>
    </source>
</evidence>
<feature type="compositionally biased region" description="Basic and acidic residues" evidence="1">
    <location>
        <begin position="1086"/>
        <end position="1104"/>
    </location>
</feature>
<evidence type="ECO:0000256" key="1">
    <source>
        <dbReference type="SAM" id="MobiDB-lite"/>
    </source>
</evidence>
<protein>
    <submittedName>
        <fullName evidence="3">Deleted in lung and esophageal cancer protein 1</fullName>
    </submittedName>
</protein>
<reference evidence="3" key="1">
    <citation type="submission" date="2025-08" db="UniProtKB">
        <authorList>
            <consortium name="RefSeq"/>
        </authorList>
    </citation>
    <scope>IDENTIFICATION</scope>
    <source>
        <tissue evidence="3">Blood</tissue>
    </source>
</reference>
<dbReference type="InterPro" id="IPR013783">
    <property type="entry name" value="Ig-like_fold"/>
</dbReference>
<dbReference type="GO" id="GO:0005737">
    <property type="term" value="C:cytoplasm"/>
    <property type="evidence" value="ECO:0007669"/>
    <property type="project" value="TreeGrafter"/>
</dbReference>
<dbReference type="GO" id="GO:0015631">
    <property type="term" value="F:tubulin binding"/>
    <property type="evidence" value="ECO:0007669"/>
    <property type="project" value="TreeGrafter"/>
</dbReference>
<feature type="region of interest" description="Disordered" evidence="1">
    <location>
        <begin position="1"/>
        <end position="21"/>
    </location>
</feature>
<gene>
    <name evidence="3" type="primary">DLEC1</name>
</gene>
<dbReference type="InterPro" id="IPR033304">
    <property type="entry name" value="DLEC1"/>
</dbReference>
<sequence>MKAASSKEAAMAEDSGQRGQEVSRLRQIRELYKQRLDEIEMLERHIIQGRARALAEKERIMQQADVHAQETFIKIPPVKSIFRWCVDSVLLQKHHLICPDDYYSDTVPFCSAPKGVSVPGCSKLTFSCEKRSVPKKHLTKKLEDPCRKMLTKSDEELDYTVDSLTWDSSLEAKRKTVQKTGPPKNKNWMNHLPVPQRELERLLLARMDSRIRFLKNPRFFPPNTPRGGTSLLFPPKKPVLTGDLQSGEPVESCADTPVFLAKPSIGFFTDYEVGPVYEMVCAWRLSSAGRLAMLASSLALHRVHVRQVQTLWKVAMWQLPESLAPGFPLSAGWSELWLSWAGGSGVLHAGTVLGRWLELKSVPSGGGPGTLCAEGTLAGRLKVKWVQAEMSQGVCTGVPLGASGAEAGTDQETLDGPGRGTPARWLELRHGMGSSFLGYSAQEHPGGAAGAEVGMGQGVPGCFVPGVTQQLWHSGGGSLGCSGMLCICDGWSCTSFIFILASTILGNQTETQLSSRQLCSPDAKTARPNRDLFHLYLCPRFRRQAVVGRSGARHSSRITASRCLRVIPPAPSTPDQAAGIGHRARHFLLLAPPPQVLRRLKSGRRLLARYILLNLNTAAFLKLLMFLQAPTPHCRRVAFGPDHLLMEQPLAVVGTRCCTPWLLPPVALESKLLEWRLTGQDDSMGSDCGITRAHAPTAEIRRTHVSLTSATCRVPYVWGRVPGLLRRLPWSAIELQPCQQVFFKAVATLGFVEQPPFGILPSTFELAPGQAVYVEVLFLPTSLEKAQQTFVIVCDNCQIKELVTVGIGQLVALDLIYISGEESQPEPGELTDVTAQHFIRFEPENVQSTARKQLIIRNATHVELAFHWQIMKPNLQPLMPGETYSMDSLKYHPDRETAFSVLPERGVLSPHTDHEFILSFSPHELRDFHSVLQMVLEEVPEPTRWQLTGCNPMPDWMWNNSKSPVRYLWGKVSDCHIIEVEPCAGTIEPNEVEDFELSFTGGVPGPTSQDLPCEIQNSPSPVVLHIEAAFKGPALVIKASALQFGLLRLGQKATDSIQIQNISQLPATWCMKESLVCLQERQESCRGGEPSEAREHRAHDKRPGPDLASMAAGWEVGVGEGRPPSGGQAALQIRGPLGWPCSRLIDGPQGGELGGEADLHEEPVVEVPEEAGVGAESTPLAGNQGDGRTFSPQLPESRRKDLWGKQPRPTGQEAHGPGPARQIAARLHFYLPVYADIQEPYVYLQNSHVEVSNLYLGVPTKATIRLINGTLLPTRFHWGKLLGHQADFCTAKVSPRRGTLGPSEERQLSLEFTAHTQDELSHLALPCTVSGMKEPVVLGISGKPQGLQVAIAISAEGSDGSVLSTGLWPDHLQELCLDFGSTVPLRTRVNRQLILTNRSPIQTPFTLKFEYFGGPSNGPNQKPSLPDVPPALLKTSRIRERLAKREQLNFMESLLSHGKGAAFFPHISQGMLAAHQQLRIDITGYANMWGEYWDDLICTVGDLPPTVIPVHMAVVGCPISSLRTTYYTTDQLQKEPVIRFGTQVSGGDTVTRVLRLNNSSPCASSTEPQPGAVRVAGDPEGTDGRVRREAPVPMGVQTGLWAVPRLRASRGLLENRIGVPCLDANVCAHVCEGVVYACVREGKVPTDQHVLLRAEHQWLAGRGQLLVTPLHPARSSAAAAGPILSNREGPGDQEPEGLWDFCGVGQLQTASPLHSCGAAWELLRSFRICTPGFEPGSSGRGPPRYRLCSVPQVVPLKATVAVPELQLSTSWVDFGTCFVNQAQVREVYLMNLSGCRSYWAVLMGRQEPDNDPGAFRVSPSSGLLEARLVNAPPNTITLQVFFTARSSELYESTLAVEGVLGEAACTLRLRGQGSYDERYMSPHQL</sequence>
<dbReference type="Gene3D" id="2.60.40.10">
    <property type="entry name" value="Immunoglobulins"/>
    <property type="match status" value="5"/>
</dbReference>
<dbReference type="GO" id="GO:0005929">
    <property type="term" value="C:cilium"/>
    <property type="evidence" value="ECO:0007669"/>
    <property type="project" value="TreeGrafter"/>
</dbReference>
<dbReference type="PANTHER" id="PTHR46348">
    <property type="entry name" value="DELETED IN LUNG AND ESOPHAGEAL CANCER PROTEIN 1"/>
    <property type="match status" value="1"/>
</dbReference>
<accession>A0A6P6H1B0</accession>
<organism evidence="2 3">
    <name type="scientific">Puma concolor</name>
    <name type="common">Mountain lion</name>
    <name type="synonym">Felis concolor</name>
    <dbReference type="NCBI Taxonomy" id="9696"/>
    <lineage>
        <taxon>Eukaryota</taxon>
        <taxon>Metazoa</taxon>
        <taxon>Chordata</taxon>
        <taxon>Craniata</taxon>
        <taxon>Vertebrata</taxon>
        <taxon>Euteleostomi</taxon>
        <taxon>Mammalia</taxon>
        <taxon>Eutheria</taxon>
        <taxon>Laurasiatheria</taxon>
        <taxon>Carnivora</taxon>
        <taxon>Feliformia</taxon>
        <taxon>Felidae</taxon>
        <taxon>Felinae</taxon>
        <taxon>Puma</taxon>
    </lineage>
</organism>
<dbReference type="KEGG" id="pcoo:112850079"/>
<dbReference type="GeneID" id="112850079"/>
<feature type="region of interest" description="Disordered" evidence="1">
    <location>
        <begin position="1170"/>
        <end position="1218"/>
    </location>
</feature>
<dbReference type="Proteomes" id="UP000515131">
    <property type="component" value="Unplaced"/>
</dbReference>
<name>A0A6P6H1B0_PUMCO</name>
<dbReference type="RefSeq" id="XP_025769457.1">
    <property type="nucleotide sequence ID" value="XM_025913672.1"/>
</dbReference>
<feature type="region of interest" description="Disordered" evidence="1">
    <location>
        <begin position="1086"/>
        <end position="1107"/>
    </location>
</feature>
<feature type="compositionally biased region" description="Low complexity" evidence="1">
    <location>
        <begin position="1"/>
        <end position="13"/>
    </location>
</feature>
<dbReference type="CTD" id="9940"/>
<feature type="region of interest" description="Disordered" evidence="1">
    <location>
        <begin position="1560"/>
        <end position="1587"/>
    </location>
</feature>
<dbReference type="Pfam" id="PF23316">
    <property type="entry name" value="Ig_DLEC1_6th"/>
    <property type="match status" value="1"/>
</dbReference>
<dbReference type="GO" id="GO:0008285">
    <property type="term" value="P:negative regulation of cell population proliferation"/>
    <property type="evidence" value="ECO:0007669"/>
    <property type="project" value="InterPro"/>
</dbReference>
<proteinExistence type="predicted"/>
<keyword evidence="2" id="KW-1185">Reference proteome</keyword>
<dbReference type="PANTHER" id="PTHR46348:SF1">
    <property type="entry name" value="DELETED IN LUNG AND ESOPHAGEAL CANCER PROTEIN 1"/>
    <property type="match status" value="1"/>
</dbReference>
<evidence type="ECO:0000313" key="3">
    <source>
        <dbReference type="RefSeq" id="XP_025769457.1"/>
    </source>
</evidence>